<keyword evidence="2" id="KW-1185">Reference proteome</keyword>
<reference evidence="1" key="1">
    <citation type="submission" date="2025-08" db="UniProtKB">
        <authorList>
            <consortium name="Ensembl"/>
        </authorList>
    </citation>
    <scope>IDENTIFICATION</scope>
</reference>
<dbReference type="AlphaFoldDB" id="A0A3B3VRE9"/>
<dbReference type="GO" id="GO:0008270">
    <property type="term" value="F:zinc ion binding"/>
    <property type="evidence" value="ECO:0007669"/>
    <property type="project" value="InterPro"/>
</dbReference>
<proteinExistence type="predicted"/>
<dbReference type="GO" id="GO:0003735">
    <property type="term" value="F:structural constituent of ribosome"/>
    <property type="evidence" value="ECO:0007669"/>
    <property type="project" value="InterPro"/>
</dbReference>
<accession>A0A3B3VRE9</accession>
<dbReference type="GO" id="GO:0022627">
    <property type="term" value="C:cytosolic small ribosomal subunit"/>
    <property type="evidence" value="ECO:0007669"/>
    <property type="project" value="TreeGrafter"/>
</dbReference>
<sequence length="53" mass="6388">SEYNFFYIHFFLSLSCPMCSNSNGLIRKYRLNMYRQCFTQYVKNIGCVKLELC</sequence>
<dbReference type="Ensembl" id="ENSPLAT00000020463.1">
    <property type="protein sequence ID" value="ENSPLAP00000027452.1"/>
    <property type="gene ID" value="ENSPLAG00000016037.1"/>
</dbReference>
<dbReference type="GeneTree" id="ENSGT00940000180274"/>
<evidence type="ECO:0000313" key="2">
    <source>
        <dbReference type="Proteomes" id="UP000261500"/>
    </source>
</evidence>
<name>A0A3B3VRE9_9TELE</name>
<dbReference type="Gene3D" id="4.10.830.10">
    <property type="entry name" value="30s Ribosomal Protein S14, Chain N"/>
    <property type="match status" value="1"/>
</dbReference>
<dbReference type="Proteomes" id="UP000261500">
    <property type="component" value="Unplaced"/>
</dbReference>
<dbReference type="GO" id="GO:0002181">
    <property type="term" value="P:cytoplasmic translation"/>
    <property type="evidence" value="ECO:0007669"/>
    <property type="project" value="TreeGrafter"/>
</dbReference>
<dbReference type="PANTHER" id="PTHR12010:SF2">
    <property type="entry name" value="40S RIBOSOMAL PROTEIN S29"/>
    <property type="match status" value="1"/>
</dbReference>
<protein>
    <submittedName>
        <fullName evidence="1">Uncharacterized protein</fullName>
    </submittedName>
</protein>
<dbReference type="InterPro" id="IPR043140">
    <property type="entry name" value="Ribosomal_uS14_sf"/>
</dbReference>
<dbReference type="STRING" id="48699.ENSPLAP00000027452"/>
<dbReference type="InterPro" id="IPR039744">
    <property type="entry name" value="RIbosomal_uS14_euk_arc"/>
</dbReference>
<dbReference type="PANTHER" id="PTHR12010">
    <property type="entry name" value="40S RIBOSOMAL PROTEIN S29"/>
    <property type="match status" value="1"/>
</dbReference>
<organism evidence="1 2">
    <name type="scientific">Poecilia latipinna</name>
    <name type="common">sailfin molly</name>
    <dbReference type="NCBI Taxonomy" id="48699"/>
    <lineage>
        <taxon>Eukaryota</taxon>
        <taxon>Metazoa</taxon>
        <taxon>Chordata</taxon>
        <taxon>Craniata</taxon>
        <taxon>Vertebrata</taxon>
        <taxon>Euteleostomi</taxon>
        <taxon>Actinopterygii</taxon>
        <taxon>Neopterygii</taxon>
        <taxon>Teleostei</taxon>
        <taxon>Neoteleostei</taxon>
        <taxon>Acanthomorphata</taxon>
        <taxon>Ovalentaria</taxon>
        <taxon>Atherinomorphae</taxon>
        <taxon>Cyprinodontiformes</taxon>
        <taxon>Poeciliidae</taxon>
        <taxon>Poeciliinae</taxon>
        <taxon>Poecilia</taxon>
    </lineage>
</organism>
<evidence type="ECO:0000313" key="1">
    <source>
        <dbReference type="Ensembl" id="ENSPLAP00000027452.1"/>
    </source>
</evidence>
<reference evidence="1" key="2">
    <citation type="submission" date="2025-09" db="UniProtKB">
        <authorList>
            <consortium name="Ensembl"/>
        </authorList>
    </citation>
    <scope>IDENTIFICATION</scope>
</reference>